<proteinExistence type="predicted"/>
<feature type="non-terminal residue" evidence="1">
    <location>
        <position position="39"/>
    </location>
</feature>
<name>A0A381WZI6_9ZZZZ</name>
<protein>
    <submittedName>
        <fullName evidence="1">Uncharacterized protein</fullName>
    </submittedName>
</protein>
<dbReference type="AlphaFoldDB" id="A0A381WZI6"/>
<organism evidence="1">
    <name type="scientific">marine metagenome</name>
    <dbReference type="NCBI Taxonomy" id="408172"/>
    <lineage>
        <taxon>unclassified sequences</taxon>
        <taxon>metagenomes</taxon>
        <taxon>ecological metagenomes</taxon>
    </lineage>
</organism>
<sequence>MAGCGVSVNLSALETSISGHISLIAGKSSLMGKPWVPVA</sequence>
<reference evidence="1" key="1">
    <citation type="submission" date="2018-05" db="EMBL/GenBank/DDBJ databases">
        <authorList>
            <person name="Lanie J.A."/>
            <person name="Ng W.-L."/>
            <person name="Kazmierczak K.M."/>
            <person name="Andrzejewski T.M."/>
            <person name="Davidsen T.M."/>
            <person name="Wayne K.J."/>
            <person name="Tettelin H."/>
            <person name="Glass J.I."/>
            <person name="Rusch D."/>
            <person name="Podicherti R."/>
            <person name="Tsui H.-C.T."/>
            <person name="Winkler M.E."/>
        </authorList>
    </citation>
    <scope>NUCLEOTIDE SEQUENCE</scope>
</reference>
<accession>A0A381WZI6</accession>
<evidence type="ECO:0000313" key="1">
    <source>
        <dbReference type="EMBL" id="SVA57688.1"/>
    </source>
</evidence>
<dbReference type="EMBL" id="UINC01013332">
    <property type="protein sequence ID" value="SVA57688.1"/>
    <property type="molecule type" value="Genomic_DNA"/>
</dbReference>
<gene>
    <name evidence="1" type="ORF">METZ01_LOCUS110542</name>
</gene>